<reference evidence="3" key="2">
    <citation type="submission" date="2015-01" db="EMBL/GenBank/DDBJ databases">
        <title>Evolutionary Origins and Diversification of the Mycorrhizal Mutualists.</title>
        <authorList>
            <consortium name="DOE Joint Genome Institute"/>
            <consortium name="Mycorrhizal Genomics Consortium"/>
            <person name="Kohler A."/>
            <person name="Kuo A."/>
            <person name="Nagy L.G."/>
            <person name="Floudas D."/>
            <person name="Copeland A."/>
            <person name="Barry K.W."/>
            <person name="Cichocki N."/>
            <person name="Veneault-Fourrey C."/>
            <person name="LaButti K."/>
            <person name="Lindquist E.A."/>
            <person name="Lipzen A."/>
            <person name="Lundell T."/>
            <person name="Morin E."/>
            <person name="Murat C."/>
            <person name="Riley R."/>
            <person name="Ohm R."/>
            <person name="Sun H."/>
            <person name="Tunlid A."/>
            <person name="Henrissat B."/>
            <person name="Grigoriev I.V."/>
            <person name="Hibbett D.S."/>
            <person name="Martin F."/>
        </authorList>
    </citation>
    <scope>NUCLEOTIDE SEQUENCE [LARGE SCALE GENOMIC DNA]</scope>
    <source>
        <strain evidence="3">UH-Slu-Lm8-n1</strain>
    </source>
</reference>
<evidence type="ECO:0000313" key="3">
    <source>
        <dbReference type="Proteomes" id="UP000054485"/>
    </source>
</evidence>
<feature type="compositionally biased region" description="Polar residues" evidence="1">
    <location>
        <begin position="304"/>
        <end position="321"/>
    </location>
</feature>
<dbReference type="EMBL" id="KN835174">
    <property type="protein sequence ID" value="KIK45351.1"/>
    <property type="molecule type" value="Genomic_DNA"/>
</dbReference>
<feature type="compositionally biased region" description="Low complexity" evidence="1">
    <location>
        <begin position="322"/>
        <end position="338"/>
    </location>
</feature>
<dbReference type="STRING" id="930992.A0A0D0AUJ3"/>
<dbReference type="OrthoDB" id="433738at2759"/>
<feature type="compositionally biased region" description="Low complexity" evidence="1">
    <location>
        <begin position="286"/>
        <end position="303"/>
    </location>
</feature>
<feature type="region of interest" description="Disordered" evidence="1">
    <location>
        <begin position="430"/>
        <end position="535"/>
    </location>
</feature>
<feature type="compositionally biased region" description="Polar residues" evidence="1">
    <location>
        <begin position="488"/>
        <end position="501"/>
    </location>
</feature>
<dbReference type="AlphaFoldDB" id="A0A0D0AUJ3"/>
<dbReference type="HOGENOM" id="CLU_014804_0_0_1"/>
<proteinExistence type="predicted"/>
<keyword evidence="3" id="KW-1185">Reference proteome</keyword>
<evidence type="ECO:0000256" key="1">
    <source>
        <dbReference type="SAM" id="MobiDB-lite"/>
    </source>
</evidence>
<protein>
    <submittedName>
        <fullName evidence="2">Uncharacterized protein</fullName>
    </submittedName>
</protein>
<sequence>MPHGHCFPPDDDDDDDEDIQDCRCHSTRSLINSMPVTHLMSAQVSPLALIIPRPHIPSVIRPRLSTSSFISSAPRTPSRSPVASHIFISPPAPNRNSCDSWNSSNYDFDDPSVDWKEDEVRLLGRTLDALPSHLITPFNGSIPPPNLLDKIARGITAAKGPNDWPHSVTATRAKLLDLARARAMEERRKSIIDEDVIFLSGNVHRPGDLSKCAERNDTSPDVLQSTTNTLKRHPLYRQSSMDFMTDAKADHNESIARLSHRLQRHEHTFHHPYLRPAHLRRPMEHSLAPSTPSSSTLNASQSNMRKSTASSNSNSTFGTPVSTSAPLRPSSLRRSSTLTLASSCDMRVDPEGDGENLFKTAEFRRSGGYPDAAIIGVKVKKVPTQPAIPRTPSTKNVKTPYTKSKVPALSVISPPRTPPSKPRVLPTTAVKAATPIKQPKFRKGHMPSLSVSSDEEERARSQRAKKPRTREPSWSLNVSSDPHARQTLPVSASTQITTTSSVHKDLARKRESGRSAFSLPQASSSSSDNDNEFSTASVETAATSVSLSTPALPVSVPKAKLKPKEKAEPKMTAKPKPIRRNLMRNPSMFGPELPCPQATPSPPSRIPLSSPIGSPVAVSLASPLTASPSTPATPLLAAQTRPRTLRRAARRISFGSLRAASPVLSGESGMVALGSAFQLA</sequence>
<accession>A0A0D0AUJ3</accession>
<gene>
    <name evidence="2" type="ORF">CY34DRAFT_541082</name>
</gene>
<dbReference type="Proteomes" id="UP000054485">
    <property type="component" value="Unassembled WGS sequence"/>
</dbReference>
<feature type="compositionally biased region" description="Low complexity" evidence="1">
    <location>
        <begin position="515"/>
        <end position="534"/>
    </location>
</feature>
<reference evidence="2 3" key="1">
    <citation type="submission" date="2014-04" db="EMBL/GenBank/DDBJ databases">
        <authorList>
            <consortium name="DOE Joint Genome Institute"/>
            <person name="Kuo A."/>
            <person name="Ruytinx J."/>
            <person name="Rineau F."/>
            <person name="Colpaert J."/>
            <person name="Kohler A."/>
            <person name="Nagy L.G."/>
            <person name="Floudas D."/>
            <person name="Copeland A."/>
            <person name="Barry K.W."/>
            <person name="Cichocki N."/>
            <person name="Veneault-Fourrey C."/>
            <person name="LaButti K."/>
            <person name="Lindquist E.A."/>
            <person name="Lipzen A."/>
            <person name="Lundell T."/>
            <person name="Morin E."/>
            <person name="Murat C."/>
            <person name="Sun H."/>
            <person name="Tunlid A."/>
            <person name="Henrissat B."/>
            <person name="Grigoriev I.V."/>
            <person name="Hibbett D.S."/>
            <person name="Martin F."/>
            <person name="Nordberg H.P."/>
            <person name="Cantor M.N."/>
            <person name="Hua S.X."/>
        </authorList>
    </citation>
    <scope>NUCLEOTIDE SEQUENCE [LARGE SCALE GENOMIC DNA]</scope>
    <source>
        <strain evidence="2 3">UH-Slu-Lm8-n1</strain>
    </source>
</reference>
<feature type="region of interest" description="Disordered" evidence="1">
    <location>
        <begin position="623"/>
        <end position="644"/>
    </location>
</feature>
<organism evidence="2 3">
    <name type="scientific">Suillus luteus UH-Slu-Lm8-n1</name>
    <dbReference type="NCBI Taxonomy" id="930992"/>
    <lineage>
        <taxon>Eukaryota</taxon>
        <taxon>Fungi</taxon>
        <taxon>Dikarya</taxon>
        <taxon>Basidiomycota</taxon>
        <taxon>Agaricomycotina</taxon>
        <taxon>Agaricomycetes</taxon>
        <taxon>Agaricomycetidae</taxon>
        <taxon>Boletales</taxon>
        <taxon>Suillineae</taxon>
        <taxon>Suillaceae</taxon>
        <taxon>Suillus</taxon>
    </lineage>
</organism>
<dbReference type="InParanoid" id="A0A0D0AUJ3"/>
<feature type="compositionally biased region" description="Basic and acidic residues" evidence="1">
    <location>
        <begin position="502"/>
        <end position="513"/>
    </location>
</feature>
<feature type="region of interest" description="Disordered" evidence="1">
    <location>
        <begin position="284"/>
        <end position="338"/>
    </location>
</feature>
<evidence type="ECO:0000313" key="2">
    <source>
        <dbReference type="EMBL" id="KIK45351.1"/>
    </source>
</evidence>
<feature type="compositionally biased region" description="Low complexity" evidence="1">
    <location>
        <begin position="623"/>
        <end position="642"/>
    </location>
</feature>
<name>A0A0D0AUJ3_9AGAM</name>